<dbReference type="EMBL" id="JBFDAA010000016">
    <property type="protein sequence ID" value="KAL1117399.1"/>
    <property type="molecule type" value="Genomic_DNA"/>
</dbReference>
<dbReference type="GO" id="GO:0005813">
    <property type="term" value="C:centrosome"/>
    <property type="evidence" value="ECO:0007669"/>
    <property type="project" value="UniProtKB-SubCell"/>
</dbReference>
<evidence type="ECO:0000256" key="1">
    <source>
        <dbReference type="ARBA" id="ARBA00004300"/>
    </source>
</evidence>
<dbReference type="PANTHER" id="PTHR23162:SF10">
    <property type="entry name" value="FI13205P"/>
    <property type="match status" value="1"/>
</dbReference>
<evidence type="ECO:0000256" key="4">
    <source>
        <dbReference type="ARBA" id="ARBA00023054"/>
    </source>
</evidence>
<protein>
    <recommendedName>
        <fullName evidence="9">Outer dense fiber protein 2</fullName>
    </recommendedName>
</protein>
<dbReference type="PANTHER" id="PTHR23162">
    <property type="entry name" value="OUTER DENSE FIBER OF SPERM TAILS 2"/>
    <property type="match status" value="1"/>
</dbReference>
<accession>A0ABD0Y1P1</accession>
<reference evidence="7 8" key="1">
    <citation type="submission" date="2024-07" db="EMBL/GenBank/DDBJ databases">
        <title>Chromosome-level genome assembly of the water stick insect Ranatra chinensis (Heteroptera: Nepidae).</title>
        <authorList>
            <person name="Liu X."/>
        </authorList>
    </citation>
    <scope>NUCLEOTIDE SEQUENCE [LARGE SCALE GENOMIC DNA]</scope>
    <source>
        <strain evidence="7">Cailab_2021Rc</strain>
        <tissue evidence="7">Muscle</tissue>
    </source>
</reference>
<evidence type="ECO:0000256" key="3">
    <source>
        <dbReference type="ARBA" id="ARBA00022490"/>
    </source>
</evidence>
<dbReference type="AlphaFoldDB" id="A0ABD0Y1P1"/>
<evidence type="ECO:0008006" key="9">
    <source>
        <dbReference type="Google" id="ProtNLM"/>
    </source>
</evidence>
<evidence type="ECO:0000313" key="7">
    <source>
        <dbReference type="EMBL" id="KAL1117399.1"/>
    </source>
</evidence>
<feature type="coiled-coil region" evidence="6">
    <location>
        <begin position="18"/>
        <end position="113"/>
    </location>
</feature>
<feature type="non-terminal residue" evidence="7">
    <location>
        <position position="1"/>
    </location>
</feature>
<proteinExistence type="inferred from homology"/>
<keyword evidence="5" id="KW-0206">Cytoskeleton</keyword>
<evidence type="ECO:0000256" key="2">
    <source>
        <dbReference type="ARBA" id="ARBA00009316"/>
    </source>
</evidence>
<keyword evidence="4 6" id="KW-0175">Coiled coil</keyword>
<comment type="similarity">
    <text evidence="2">Belongs to the ODF2 family.</text>
</comment>
<dbReference type="InterPro" id="IPR026099">
    <property type="entry name" value="Odf2-rel"/>
</dbReference>
<comment type="caution">
    <text evidence="7">The sequence shown here is derived from an EMBL/GenBank/DDBJ whole genome shotgun (WGS) entry which is preliminary data.</text>
</comment>
<keyword evidence="8" id="KW-1185">Reference proteome</keyword>
<evidence type="ECO:0000313" key="8">
    <source>
        <dbReference type="Proteomes" id="UP001558652"/>
    </source>
</evidence>
<evidence type="ECO:0000256" key="5">
    <source>
        <dbReference type="ARBA" id="ARBA00023212"/>
    </source>
</evidence>
<dbReference type="Proteomes" id="UP001558652">
    <property type="component" value="Unassembled WGS sequence"/>
</dbReference>
<gene>
    <name evidence="7" type="ORF">AAG570_004725</name>
</gene>
<sequence length="143" mass="16779">RAAVARLEELAVQNDRRYDEKSHETLQLQAQLETLREEAARQVSRTKDRCESLRRSQQLQISELERQLAQSRGAARTAQKDRDEIRQKMQAQISQLNENFEQAQMRIRSLQSHVNYLKTSYTNIFAPDRCDRPPVMPQIENPT</sequence>
<evidence type="ECO:0000256" key="6">
    <source>
        <dbReference type="SAM" id="Coils"/>
    </source>
</evidence>
<name>A0ABD0Y1P1_9HEMI</name>
<organism evidence="7 8">
    <name type="scientific">Ranatra chinensis</name>
    <dbReference type="NCBI Taxonomy" id="642074"/>
    <lineage>
        <taxon>Eukaryota</taxon>
        <taxon>Metazoa</taxon>
        <taxon>Ecdysozoa</taxon>
        <taxon>Arthropoda</taxon>
        <taxon>Hexapoda</taxon>
        <taxon>Insecta</taxon>
        <taxon>Pterygota</taxon>
        <taxon>Neoptera</taxon>
        <taxon>Paraneoptera</taxon>
        <taxon>Hemiptera</taxon>
        <taxon>Heteroptera</taxon>
        <taxon>Panheteroptera</taxon>
        <taxon>Nepomorpha</taxon>
        <taxon>Nepidae</taxon>
        <taxon>Ranatrinae</taxon>
        <taxon>Ranatra</taxon>
    </lineage>
</organism>
<keyword evidence="3" id="KW-0963">Cytoplasm</keyword>
<comment type="subcellular location">
    <subcellularLocation>
        <location evidence="1">Cytoplasm</location>
        <location evidence="1">Cytoskeleton</location>
        <location evidence="1">Microtubule organizing center</location>
        <location evidence="1">Centrosome</location>
    </subcellularLocation>
</comment>